<evidence type="ECO:0000256" key="1">
    <source>
        <dbReference type="SAM" id="Coils"/>
    </source>
</evidence>
<evidence type="ECO:0000256" key="2">
    <source>
        <dbReference type="SAM" id="MobiDB-lite"/>
    </source>
</evidence>
<dbReference type="InterPro" id="IPR055522">
    <property type="entry name" value="DUF7096"/>
</dbReference>
<reference evidence="4 5" key="1">
    <citation type="submission" date="2016-11" db="EMBL/GenBank/DDBJ databases">
        <authorList>
            <person name="Jaros S."/>
            <person name="Januszkiewicz K."/>
            <person name="Wedrychowicz H."/>
        </authorList>
    </citation>
    <scope>NUCLEOTIDE SEQUENCE [LARGE SCALE GENOMIC DNA]</scope>
    <source>
        <strain evidence="4 5">DSM 9297</strain>
    </source>
</reference>
<dbReference type="Pfam" id="PF23379">
    <property type="entry name" value="DUF7096"/>
    <property type="match status" value="1"/>
</dbReference>
<evidence type="ECO:0000259" key="3">
    <source>
        <dbReference type="Pfam" id="PF23379"/>
    </source>
</evidence>
<evidence type="ECO:0000313" key="5">
    <source>
        <dbReference type="Proteomes" id="UP000184357"/>
    </source>
</evidence>
<accession>A0A1M5TIH3</accession>
<dbReference type="AlphaFoldDB" id="A0A1M5TIH3"/>
<dbReference type="RefSeq" id="WP_143165443.1">
    <property type="nucleotide sequence ID" value="NZ_FQWV01000008.1"/>
</dbReference>
<name>A0A1M5TIH3_9EURY</name>
<feature type="coiled-coil region" evidence="1">
    <location>
        <begin position="93"/>
        <end position="120"/>
    </location>
</feature>
<protein>
    <recommendedName>
        <fullName evidence="3">DUF7096 domain-containing protein</fullName>
    </recommendedName>
</protein>
<evidence type="ECO:0000313" key="4">
    <source>
        <dbReference type="EMBL" id="SHH50163.1"/>
    </source>
</evidence>
<keyword evidence="5" id="KW-1185">Reference proteome</keyword>
<dbReference type="EMBL" id="FQWV01000008">
    <property type="protein sequence ID" value="SHH50163.1"/>
    <property type="molecule type" value="Genomic_DNA"/>
</dbReference>
<dbReference type="OrthoDB" id="206411at2157"/>
<keyword evidence="1" id="KW-0175">Coiled coil</keyword>
<feature type="region of interest" description="Disordered" evidence="2">
    <location>
        <begin position="219"/>
        <end position="263"/>
    </location>
</feature>
<dbReference type="Proteomes" id="UP000184357">
    <property type="component" value="Unassembled WGS sequence"/>
</dbReference>
<gene>
    <name evidence="4" type="ORF">SAMN05443636_2714</name>
</gene>
<feature type="compositionally biased region" description="Basic and acidic residues" evidence="2">
    <location>
        <begin position="220"/>
        <end position="234"/>
    </location>
</feature>
<organism evidence="4 5">
    <name type="scientific">Halobaculum gomorrense</name>
    <dbReference type="NCBI Taxonomy" id="43928"/>
    <lineage>
        <taxon>Archaea</taxon>
        <taxon>Methanobacteriati</taxon>
        <taxon>Methanobacteriota</taxon>
        <taxon>Stenosarchaea group</taxon>
        <taxon>Halobacteria</taxon>
        <taxon>Halobacteriales</taxon>
        <taxon>Haloferacaceae</taxon>
        <taxon>Halobaculum</taxon>
    </lineage>
</organism>
<sequence>MNRPVVYLIVVALVVVGTAFPANSAAALGEIVPNADAADTSVADDTVSRTENHTQVEVGTGAQLATVIQVTDDDTRTDMREGGFDLAYETDRLAAVADRSEELRERAAEIRDDYTEATEAYREGELTRSEFAQRLATLSARAGNVLASYNQLRSRMATVSDAKLRAAGVNRSALRVSMAGLDSLQGAGTTALLARFTGQSDGEVQLRLKDGLFIEVESEGGERSREIERPRDDDPGLTVNQSTALDAARSALSTPERGTWTLQSSDIDKEDGVYTFEFGLSATNLTGEAEVEVDGSSGTVFSLEEEIEQTDGTEKTESSSDELVLSIVEGALEPEETVTIQVRAAGRPVRDAVVRLNDREVGTTGNNGTIEITLPPGGDVEVSATKGDSDGRLRFELEETRDADDDGDTRELSLSASLDNKTVTIEVTKGGSTVNGASVFVDGARVGSTEIDGLLAFPLPEDTDEFEVTVLHDGAEIESEYVVQNGSLVPEK</sequence>
<proteinExistence type="predicted"/>
<feature type="domain" description="DUF7096" evidence="3">
    <location>
        <begin position="40"/>
        <end position="173"/>
    </location>
</feature>